<dbReference type="GO" id="GO:0005886">
    <property type="term" value="C:plasma membrane"/>
    <property type="evidence" value="ECO:0007669"/>
    <property type="project" value="UniProtKB-SubCell"/>
</dbReference>
<evidence type="ECO:0000256" key="6">
    <source>
        <dbReference type="ARBA" id="ARBA00023136"/>
    </source>
</evidence>
<comment type="subcellular location">
    <subcellularLocation>
        <location evidence="1">Cell membrane</location>
        <topology evidence="1">Multi-pass membrane protein</topology>
    </subcellularLocation>
</comment>
<evidence type="ECO:0000256" key="5">
    <source>
        <dbReference type="ARBA" id="ARBA00022989"/>
    </source>
</evidence>
<dbReference type="Pfam" id="PF02706">
    <property type="entry name" value="Wzz"/>
    <property type="match status" value="1"/>
</dbReference>
<gene>
    <name evidence="9" type="ORF">H9704_11445</name>
</gene>
<feature type="domain" description="Polysaccharide chain length determinant N-terminal" evidence="8">
    <location>
        <begin position="6"/>
        <end position="94"/>
    </location>
</feature>
<keyword evidence="3" id="KW-1003">Cell membrane</keyword>
<reference evidence="9" key="2">
    <citation type="submission" date="2021-04" db="EMBL/GenBank/DDBJ databases">
        <authorList>
            <person name="Gilroy R."/>
        </authorList>
    </citation>
    <scope>NUCLEOTIDE SEQUENCE</scope>
    <source>
        <strain evidence="9">CHK180-15479</strain>
    </source>
</reference>
<evidence type="ECO:0000256" key="4">
    <source>
        <dbReference type="ARBA" id="ARBA00022692"/>
    </source>
</evidence>
<keyword evidence="6 7" id="KW-0472">Membrane</keyword>
<dbReference type="InterPro" id="IPR050445">
    <property type="entry name" value="Bact_polysacc_biosynth/exp"/>
</dbReference>
<evidence type="ECO:0000256" key="7">
    <source>
        <dbReference type="SAM" id="Phobius"/>
    </source>
</evidence>
<accession>A0A9D2N376</accession>
<keyword evidence="4 7" id="KW-0812">Transmembrane</keyword>
<organism evidence="9 10">
    <name type="scientific">Candidatus Enterocloster excrementipullorum</name>
    <dbReference type="NCBI Taxonomy" id="2838559"/>
    <lineage>
        <taxon>Bacteria</taxon>
        <taxon>Bacillati</taxon>
        <taxon>Bacillota</taxon>
        <taxon>Clostridia</taxon>
        <taxon>Lachnospirales</taxon>
        <taxon>Lachnospiraceae</taxon>
        <taxon>Enterocloster</taxon>
    </lineage>
</organism>
<comment type="caution">
    <text evidence="9">The sequence shown here is derived from an EMBL/GenBank/DDBJ whole genome shotgun (WGS) entry which is preliminary data.</text>
</comment>
<dbReference type="Proteomes" id="UP000823910">
    <property type="component" value="Unassembled WGS sequence"/>
</dbReference>
<evidence type="ECO:0000313" key="10">
    <source>
        <dbReference type="Proteomes" id="UP000823910"/>
    </source>
</evidence>
<dbReference type="AlphaFoldDB" id="A0A9D2N376"/>
<reference evidence="9" key="1">
    <citation type="journal article" date="2021" name="PeerJ">
        <title>Extensive microbial diversity within the chicken gut microbiome revealed by metagenomics and culture.</title>
        <authorList>
            <person name="Gilroy R."/>
            <person name="Ravi A."/>
            <person name="Getino M."/>
            <person name="Pursley I."/>
            <person name="Horton D.L."/>
            <person name="Alikhan N.F."/>
            <person name="Baker D."/>
            <person name="Gharbi K."/>
            <person name="Hall N."/>
            <person name="Watson M."/>
            <person name="Adriaenssens E.M."/>
            <person name="Foster-Nyarko E."/>
            <person name="Jarju S."/>
            <person name="Secka A."/>
            <person name="Antonio M."/>
            <person name="Oren A."/>
            <person name="Chaudhuri R.R."/>
            <person name="La Ragione R."/>
            <person name="Hildebrand F."/>
            <person name="Pallen M.J."/>
        </authorList>
    </citation>
    <scope>NUCLEOTIDE SEQUENCE</scope>
    <source>
        <strain evidence="9">CHK180-15479</strain>
    </source>
</reference>
<comment type="similarity">
    <text evidence="2">Belongs to the CpsC/CapA family.</text>
</comment>
<evidence type="ECO:0000256" key="1">
    <source>
        <dbReference type="ARBA" id="ARBA00004651"/>
    </source>
</evidence>
<dbReference type="PANTHER" id="PTHR32309:SF13">
    <property type="entry name" value="FERRIC ENTEROBACTIN TRANSPORT PROTEIN FEPE"/>
    <property type="match status" value="1"/>
</dbReference>
<dbReference type="InterPro" id="IPR003856">
    <property type="entry name" value="LPS_length_determ_N"/>
</dbReference>
<evidence type="ECO:0000256" key="3">
    <source>
        <dbReference type="ARBA" id="ARBA00022475"/>
    </source>
</evidence>
<feature type="transmembrane region" description="Helical" evidence="7">
    <location>
        <begin position="20"/>
        <end position="42"/>
    </location>
</feature>
<dbReference type="GO" id="GO:0004713">
    <property type="term" value="F:protein tyrosine kinase activity"/>
    <property type="evidence" value="ECO:0007669"/>
    <property type="project" value="TreeGrafter"/>
</dbReference>
<name>A0A9D2N376_9FIRM</name>
<dbReference type="PANTHER" id="PTHR32309">
    <property type="entry name" value="TYROSINE-PROTEIN KINASE"/>
    <property type="match status" value="1"/>
</dbReference>
<keyword evidence="5 7" id="KW-1133">Transmembrane helix</keyword>
<sequence length="245" mass="27333">MEKRHTFSIVDLMRLCIKHIFVILSGAVIGGLLFYLISAFLIKPQYESKAELYIFNPDNIITNSGVDAYDLAAAQKMADTYIAILTGSTVMDQIRQRARDHYTMSALDEMMRLDTSYGKKELTNRSLLACFTVEKVNATEVLRITAKTNSPVFSVELCQWMVELAIDQIPKIIGKGSVRDVGGSSYPLEPSEPNLAENTIVGLGVGGSLSIFILWVVWYFDRKITTKEKLIQKTGTVILGEIPKI</sequence>
<evidence type="ECO:0000256" key="2">
    <source>
        <dbReference type="ARBA" id="ARBA00006683"/>
    </source>
</evidence>
<evidence type="ECO:0000313" key="9">
    <source>
        <dbReference type="EMBL" id="HJC06746.1"/>
    </source>
</evidence>
<proteinExistence type="inferred from homology"/>
<evidence type="ECO:0000259" key="8">
    <source>
        <dbReference type="Pfam" id="PF02706"/>
    </source>
</evidence>
<feature type="transmembrane region" description="Helical" evidence="7">
    <location>
        <begin position="200"/>
        <end position="220"/>
    </location>
</feature>
<dbReference type="EMBL" id="DWWT01000059">
    <property type="protein sequence ID" value="HJC06746.1"/>
    <property type="molecule type" value="Genomic_DNA"/>
</dbReference>
<protein>
    <recommendedName>
        <fullName evidence="8">Polysaccharide chain length determinant N-terminal domain-containing protein</fullName>
    </recommendedName>
</protein>